<dbReference type="EMBL" id="JAKUCV010003161">
    <property type="protein sequence ID" value="KAJ4839954.1"/>
    <property type="molecule type" value="Genomic_DNA"/>
</dbReference>
<name>A0A9Q0JFP3_9ROSI</name>
<organism evidence="1 2">
    <name type="scientific">Turnera subulata</name>
    <dbReference type="NCBI Taxonomy" id="218843"/>
    <lineage>
        <taxon>Eukaryota</taxon>
        <taxon>Viridiplantae</taxon>
        <taxon>Streptophyta</taxon>
        <taxon>Embryophyta</taxon>
        <taxon>Tracheophyta</taxon>
        <taxon>Spermatophyta</taxon>
        <taxon>Magnoliopsida</taxon>
        <taxon>eudicotyledons</taxon>
        <taxon>Gunneridae</taxon>
        <taxon>Pentapetalae</taxon>
        <taxon>rosids</taxon>
        <taxon>fabids</taxon>
        <taxon>Malpighiales</taxon>
        <taxon>Passifloraceae</taxon>
        <taxon>Turnera</taxon>
    </lineage>
</organism>
<protein>
    <submittedName>
        <fullName evidence="1">Uncharacterized protein</fullName>
    </submittedName>
</protein>
<dbReference type="Proteomes" id="UP001141552">
    <property type="component" value="Unassembled WGS sequence"/>
</dbReference>
<evidence type="ECO:0000313" key="1">
    <source>
        <dbReference type="EMBL" id="KAJ4839954.1"/>
    </source>
</evidence>
<proteinExistence type="predicted"/>
<reference evidence="1" key="1">
    <citation type="submission" date="2022-02" db="EMBL/GenBank/DDBJ databases">
        <authorList>
            <person name="Henning P.M."/>
            <person name="McCubbin A.G."/>
            <person name="Shore J.S."/>
        </authorList>
    </citation>
    <scope>NUCLEOTIDE SEQUENCE</scope>
    <source>
        <strain evidence="1">F60SS</strain>
        <tissue evidence="1">Leaves</tissue>
    </source>
</reference>
<reference evidence="1" key="2">
    <citation type="journal article" date="2023" name="Plants (Basel)">
        <title>Annotation of the Turnera subulata (Passifloraceae) Draft Genome Reveals the S-Locus Evolved after the Divergence of Turneroideae from Passifloroideae in a Stepwise Manner.</title>
        <authorList>
            <person name="Henning P.M."/>
            <person name="Roalson E.H."/>
            <person name="Mir W."/>
            <person name="McCubbin A.G."/>
            <person name="Shore J.S."/>
        </authorList>
    </citation>
    <scope>NUCLEOTIDE SEQUENCE</scope>
    <source>
        <strain evidence="1">F60SS</strain>
    </source>
</reference>
<sequence length="130" mass="14724">MSDLAYVVANTPWSVANAHLEVKEWPQYMTWEQIDLSKSVLSVHVHGLPLTQLNANNATRIGNLFEDMEDFEVEIKNALYASGLLRVKVELLVDKPLLTGFKNIINEECQPWGSEADVGTHPDWMLDDRS</sequence>
<dbReference type="AlphaFoldDB" id="A0A9Q0JFP3"/>
<comment type="caution">
    <text evidence="1">The sequence shown here is derived from an EMBL/GenBank/DDBJ whole genome shotgun (WGS) entry which is preliminary data.</text>
</comment>
<keyword evidence="2" id="KW-1185">Reference proteome</keyword>
<accession>A0A9Q0JFP3</accession>
<evidence type="ECO:0000313" key="2">
    <source>
        <dbReference type="Proteomes" id="UP001141552"/>
    </source>
</evidence>
<gene>
    <name evidence="1" type="ORF">Tsubulata_044178</name>
</gene>
<dbReference type="OrthoDB" id="1939300at2759"/>